<accession>A0A085W4K8</accession>
<dbReference type="EMBL" id="JMCB01000020">
    <property type="protein sequence ID" value="KFE62621.1"/>
    <property type="molecule type" value="Genomic_DNA"/>
</dbReference>
<name>A0A085W4K8_9BACT</name>
<evidence type="ECO:0000313" key="1">
    <source>
        <dbReference type="EMBL" id="KFE62621.1"/>
    </source>
</evidence>
<organism evidence="1 2">
    <name type="scientific">Hyalangium minutum</name>
    <dbReference type="NCBI Taxonomy" id="394096"/>
    <lineage>
        <taxon>Bacteria</taxon>
        <taxon>Pseudomonadati</taxon>
        <taxon>Myxococcota</taxon>
        <taxon>Myxococcia</taxon>
        <taxon>Myxococcales</taxon>
        <taxon>Cystobacterineae</taxon>
        <taxon>Archangiaceae</taxon>
        <taxon>Hyalangium</taxon>
    </lineage>
</organism>
<evidence type="ECO:0000313" key="2">
    <source>
        <dbReference type="Proteomes" id="UP000028725"/>
    </source>
</evidence>
<comment type="caution">
    <text evidence="1">The sequence shown here is derived from an EMBL/GenBank/DDBJ whole genome shotgun (WGS) entry which is preliminary data.</text>
</comment>
<protein>
    <submittedName>
        <fullName evidence="1">Uncharacterized protein</fullName>
    </submittedName>
</protein>
<keyword evidence="2" id="KW-1185">Reference proteome</keyword>
<dbReference type="Proteomes" id="UP000028725">
    <property type="component" value="Unassembled WGS sequence"/>
</dbReference>
<sequence>MGHLFEGFTGFVGGTERRKARSKLRLQGRCRRVVVLRVALEQLAEDGAQRLGDWIFVELTSDGAW</sequence>
<proteinExistence type="predicted"/>
<dbReference type="AlphaFoldDB" id="A0A085W4K8"/>
<gene>
    <name evidence="1" type="ORF">DB31_3735</name>
</gene>
<reference evidence="1 2" key="1">
    <citation type="submission" date="2014-04" db="EMBL/GenBank/DDBJ databases">
        <title>Genome assembly of Hyalangium minutum DSM 14724.</title>
        <authorList>
            <person name="Sharma G."/>
            <person name="Subramanian S."/>
        </authorList>
    </citation>
    <scope>NUCLEOTIDE SEQUENCE [LARGE SCALE GENOMIC DNA]</scope>
    <source>
        <strain evidence="1 2">DSM 14724</strain>
    </source>
</reference>
<dbReference type="STRING" id="394096.DB31_3735"/>